<dbReference type="EMBL" id="QOKZ01000009">
    <property type="protein sequence ID" value="RMC32466.1"/>
    <property type="molecule type" value="Genomic_DNA"/>
</dbReference>
<dbReference type="OrthoDB" id="9781415at2"/>
<dbReference type="GO" id="GO:0016791">
    <property type="term" value="F:phosphatase activity"/>
    <property type="evidence" value="ECO:0007669"/>
    <property type="project" value="TreeGrafter"/>
</dbReference>
<dbReference type="PANTHER" id="PTHR48100:SF59">
    <property type="entry name" value="ADENOSYLCOBALAMIN_ALPHA-RIBAZOLE PHOSPHATASE"/>
    <property type="match status" value="1"/>
</dbReference>
<dbReference type="PROSITE" id="PS00175">
    <property type="entry name" value="PG_MUTASE"/>
    <property type="match status" value="1"/>
</dbReference>
<dbReference type="InterPro" id="IPR029033">
    <property type="entry name" value="His_PPase_superfam"/>
</dbReference>
<keyword evidence="2" id="KW-1185">Reference proteome</keyword>
<dbReference type="GO" id="GO:0005737">
    <property type="term" value="C:cytoplasm"/>
    <property type="evidence" value="ECO:0007669"/>
    <property type="project" value="TreeGrafter"/>
</dbReference>
<dbReference type="Gene3D" id="3.40.50.1240">
    <property type="entry name" value="Phosphoglycerate mutase-like"/>
    <property type="match status" value="1"/>
</dbReference>
<proteinExistence type="predicted"/>
<sequence length="183" mass="20752">MYPDLYLMRHGQTEWNLSGRMQGRLDSPLTRLGIEQAQRQRELTGTLEGHRIASPQGRAQQTAGIVFGNGRFATDDRLREIDIGDFTGRRIERLRVEQPDIFAGGRLDWYDRAPGGEHFAALARRASDFLDSLTEPALIVTHGITLRMLRILAMGWPLTRLGELTVEQGAVHVVRKAVHEVWR</sequence>
<dbReference type="Pfam" id="PF00300">
    <property type="entry name" value="His_Phos_1"/>
    <property type="match status" value="1"/>
</dbReference>
<dbReference type="SMART" id="SM00855">
    <property type="entry name" value="PGAM"/>
    <property type="match status" value="1"/>
</dbReference>
<evidence type="ECO:0000313" key="2">
    <source>
        <dbReference type="Proteomes" id="UP000273516"/>
    </source>
</evidence>
<accession>A0A3M0M438</accession>
<dbReference type="CDD" id="cd07067">
    <property type="entry name" value="HP_PGM_like"/>
    <property type="match status" value="1"/>
</dbReference>
<dbReference type="Proteomes" id="UP000273516">
    <property type="component" value="Unassembled WGS sequence"/>
</dbReference>
<gene>
    <name evidence="1" type="ORF">C9E81_19010</name>
</gene>
<protein>
    <submittedName>
        <fullName evidence="1">Histidine phosphatase family protein</fullName>
    </submittedName>
</protein>
<dbReference type="AlphaFoldDB" id="A0A3M0M438"/>
<name>A0A3M0M438_9RHOB</name>
<dbReference type="PIRSF" id="PIRSF000709">
    <property type="entry name" value="6PFK_2-Ptase"/>
    <property type="match status" value="1"/>
</dbReference>
<dbReference type="InterPro" id="IPR013078">
    <property type="entry name" value="His_Pase_superF_clade-1"/>
</dbReference>
<evidence type="ECO:0000313" key="1">
    <source>
        <dbReference type="EMBL" id="RMC32466.1"/>
    </source>
</evidence>
<dbReference type="InterPro" id="IPR050275">
    <property type="entry name" value="PGM_Phosphatase"/>
</dbReference>
<dbReference type="RefSeq" id="WP_122113928.1">
    <property type="nucleotide sequence ID" value="NZ_QOKZ01000009.1"/>
</dbReference>
<dbReference type="PANTHER" id="PTHR48100">
    <property type="entry name" value="BROAD-SPECIFICITY PHOSPHATASE YOR283W-RELATED"/>
    <property type="match status" value="1"/>
</dbReference>
<reference evidence="1 2" key="1">
    <citation type="submission" date="2018-07" db="EMBL/GenBank/DDBJ databases">
        <authorList>
            <person name="Zhang Y."/>
            <person name="Wang L."/>
            <person name="Ma S."/>
        </authorList>
    </citation>
    <scope>NUCLEOTIDE SEQUENCE [LARGE SCALE GENOMIC DNA]</scope>
    <source>
        <strain evidence="1 2">4-2</strain>
    </source>
</reference>
<organism evidence="1 2">
    <name type="scientific">Paracoccus alkanivorans</name>
    <dbReference type="NCBI Taxonomy" id="2116655"/>
    <lineage>
        <taxon>Bacteria</taxon>
        <taxon>Pseudomonadati</taxon>
        <taxon>Pseudomonadota</taxon>
        <taxon>Alphaproteobacteria</taxon>
        <taxon>Rhodobacterales</taxon>
        <taxon>Paracoccaceae</taxon>
        <taxon>Paracoccus</taxon>
    </lineage>
</organism>
<dbReference type="SUPFAM" id="SSF53254">
    <property type="entry name" value="Phosphoglycerate mutase-like"/>
    <property type="match status" value="1"/>
</dbReference>
<dbReference type="InterPro" id="IPR001345">
    <property type="entry name" value="PG/BPGM_mutase_AS"/>
</dbReference>
<comment type="caution">
    <text evidence="1">The sequence shown here is derived from an EMBL/GenBank/DDBJ whole genome shotgun (WGS) entry which is preliminary data.</text>
</comment>